<evidence type="ECO:0000313" key="2">
    <source>
        <dbReference type="Proteomes" id="UP001442494"/>
    </source>
</evidence>
<dbReference type="EMBL" id="JAMPKK010000068">
    <property type="protein sequence ID" value="MEP0867369.1"/>
    <property type="molecule type" value="Genomic_DNA"/>
</dbReference>
<sequence length="91" mass="9741">MRIVKGNFPAGAGASSANAHTLRDRIFVYALWRFLSLSVPDCGSLDATNRRGSCQVCSPGVGEKNAIALENFLIAPKINVYIALIVISFSV</sequence>
<name>A0ABV0JW73_9CYAN</name>
<protein>
    <submittedName>
        <fullName evidence="1">Uncharacterized protein</fullName>
    </submittedName>
</protein>
<evidence type="ECO:0000313" key="1">
    <source>
        <dbReference type="EMBL" id="MEP0867369.1"/>
    </source>
</evidence>
<accession>A0ABV0JW73</accession>
<dbReference type="RefSeq" id="WP_190417522.1">
    <property type="nucleotide sequence ID" value="NZ_JAMPKK010000068.1"/>
</dbReference>
<comment type="caution">
    <text evidence="1">The sequence shown here is derived from an EMBL/GenBank/DDBJ whole genome shotgun (WGS) entry which is preliminary data.</text>
</comment>
<gene>
    <name evidence="1" type="ORF">NDI37_23240</name>
</gene>
<proteinExistence type="predicted"/>
<keyword evidence="2" id="KW-1185">Reference proteome</keyword>
<dbReference type="Proteomes" id="UP001442494">
    <property type="component" value="Unassembled WGS sequence"/>
</dbReference>
<organism evidence="1 2">
    <name type="scientific">Funiculus sociatus GB2-A5</name>
    <dbReference type="NCBI Taxonomy" id="2933946"/>
    <lineage>
        <taxon>Bacteria</taxon>
        <taxon>Bacillati</taxon>
        <taxon>Cyanobacteriota</taxon>
        <taxon>Cyanophyceae</taxon>
        <taxon>Coleofasciculales</taxon>
        <taxon>Coleofasciculaceae</taxon>
        <taxon>Funiculus</taxon>
    </lineage>
</organism>
<reference evidence="1 2" key="1">
    <citation type="submission" date="2022-04" db="EMBL/GenBank/DDBJ databases">
        <title>Positive selection, recombination, and allopatry shape intraspecific diversity of widespread and dominant cyanobacteria.</title>
        <authorList>
            <person name="Wei J."/>
            <person name="Shu W."/>
            <person name="Hu C."/>
        </authorList>
    </citation>
    <scope>NUCLEOTIDE SEQUENCE [LARGE SCALE GENOMIC DNA]</scope>
    <source>
        <strain evidence="1 2">GB2-A5</strain>
    </source>
</reference>